<evidence type="ECO:0000313" key="1">
    <source>
        <dbReference type="EMBL" id="MWG33780.1"/>
    </source>
</evidence>
<dbReference type="OrthoDB" id="350995at2157"/>
<proteinExistence type="predicted"/>
<keyword evidence="2" id="KW-1185">Reference proteome</keyword>
<protein>
    <submittedName>
        <fullName evidence="1">Uncharacterized protein</fullName>
    </submittedName>
</protein>
<accession>A0A6B0GGU9</accession>
<sequence length="143" mass="15797">MILSHDDVEWNTRAMARSRPTEGIEPSTASIIVRQFATCPECDADIDPDVTDAIVEDRDVFWRREGRRTAPHECDGCASALSIFVEEKAFGVISARQLPDWASDSETVVFIEVAGQDAYLVVNTYHIAVRALDVEADQPEASA</sequence>
<evidence type="ECO:0000313" key="2">
    <source>
        <dbReference type="Proteomes" id="UP000451471"/>
    </source>
</evidence>
<gene>
    <name evidence="1" type="ORF">GQS65_04600</name>
</gene>
<dbReference type="Proteomes" id="UP000451471">
    <property type="component" value="Unassembled WGS sequence"/>
</dbReference>
<name>A0A6B0GGU9_9EURY</name>
<reference evidence="1 2" key="1">
    <citation type="submission" date="2019-12" db="EMBL/GenBank/DDBJ databases">
        <title>Halocatena pleomorpha gen. nov. sp. nov., an extremely halophilic archaeon of family Halobacteriaceae isolated from saltpan soil.</title>
        <authorList>
            <person name="Pal Y."/>
            <person name="Verma A."/>
            <person name="Krishnamurthi S."/>
            <person name="Kumar P."/>
        </authorList>
    </citation>
    <scope>NUCLEOTIDE SEQUENCE [LARGE SCALE GENOMIC DNA]</scope>
    <source>
        <strain evidence="1 2">JCM 16495</strain>
    </source>
</reference>
<organism evidence="1 2">
    <name type="scientific">Halomarina oriensis</name>
    <dbReference type="NCBI Taxonomy" id="671145"/>
    <lineage>
        <taxon>Archaea</taxon>
        <taxon>Methanobacteriati</taxon>
        <taxon>Methanobacteriota</taxon>
        <taxon>Stenosarchaea group</taxon>
        <taxon>Halobacteria</taxon>
        <taxon>Halobacteriales</taxon>
        <taxon>Natronomonadaceae</taxon>
        <taxon>Halomarina</taxon>
    </lineage>
</organism>
<dbReference type="AlphaFoldDB" id="A0A6B0GGU9"/>
<comment type="caution">
    <text evidence="1">The sequence shown here is derived from an EMBL/GenBank/DDBJ whole genome shotgun (WGS) entry which is preliminary data.</text>
</comment>
<dbReference type="EMBL" id="WSZK01000010">
    <property type="protein sequence ID" value="MWG33780.1"/>
    <property type="molecule type" value="Genomic_DNA"/>
</dbReference>
<dbReference type="RefSeq" id="WP_158203500.1">
    <property type="nucleotide sequence ID" value="NZ_WSZK01000010.1"/>
</dbReference>